<dbReference type="InterPro" id="IPR016047">
    <property type="entry name" value="M23ase_b-sheet_dom"/>
</dbReference>
<keyword evidence="4" id="KW-0378">Hydrolase</keyword>
<evidence type="ECO:0000259" key="3">
    <source>
        <dbReference type="Pfam" id="PF01551"/>
    </source>
</evidence>
<dbReference type="SUPFAM" id="SSF51261">
    <property type="entry name" value="Duplicated hybrid motif"/>
    <property type="match status" value="1"/>
</dbReference>
<sequence length="370" mass="42818">MGMRNFLVLTVCCILLFPALARAQAQDEVLSDSLQKEHQKADENERKVRALTEKAGQISTRLSDIEDDVKLLKGRIRDQEAVLTDIRKNERQAEQDHFALEREKERITLELSGLMRTLWPVHLQNVRSRFEGVEDWAMFDRRFNWLADIYEATNRKLDEARANSEKIALNLENQRQLAEEAEKQLAQVNQSKDRLLSNQYALRRNLKKINRQKENAEEELTGILATIEDLKYQLQSQKTKRFALYKRTLPWPVRGKVEAGFNLKANPPVRGLAIGAADGSTVQSIFWGKVVHNDTLRGFGHVVIIYHGYNYYSLYAYLSDTFVRNGQEVEKNEPLGTVGYFPKLDGPGLYFELRFHQKPINPETWLTALR</sequence>
<dbReference type="CDD" id="cd12797">
    <property type="entry name" value="M23_peptidase"/>
    <property type="match status" value="1"/>
</dbReference>
<feature type="coiled-coil region" evidence="1">
    <location>
        <begin position="34"/>
        <end position="103"/>
    </location>
</feature>
<keyword evidence="2" id="KW-0732">Signal</keyword>
<dbReference type="InterPro" id="IPR050570">
    <property type="entry name" value="Cell_wall_metabolism_enzyme"/>
</dbReference>
<feature type="signal peptide" evidence="2">
    <location>
        <begin position="1"/>
        <end position="23"/>
    </location>
</feature>
<evidence type="ECO:0000313" key="4">
    <source>
        <dbReference type="EMBL" id="OIQ51562.1"/>
    </source>
</evidence>
<dbReference type="GO" id="GO:0004222">
    <property type="term" value="F:metalloendopeptidase activity"/>
    <property type="evidence" value="ECO:0007669"/>
    <property type="project" value="TreeGrafter"/>
</dbReference>
<feature type="domain" description="M23ase beta-sheet core" evidence="3">
    <location>
        <begin position="270"/>
        <end position="362"/>
    </location>
</feature>
<accession>A0A1J5MZX9</accession>
<feature type="coiled-coil region" evidence="1">
    <location>
        <begin position="150"/>
        <end position="233"/>
    </location>
</feature>
<dbReference type="Proteomes" id="UP000181901">
    <property type="component" value="Unassembled WGS sequence"/>
</dbReference>
<gene>
    <name evidence="4" type="primary">envC</name>
    <name evidence="4" type="ORF">BerOc1_00016</name>
</gene>
<evidence type="ECO:0000256" key="2">
    <source>
        <dbReference type="SAM" id="SignalP"/>
    </source>
</evidence>
<evidence type="ECO:0000256" key="1">
    <source>
        <dbReference type="SAM" id="Coils"/>
    </source>
</evidence>
<dbReference type="InterPro" id="IPR011055">
    <property type="entry name" value="Dup_hybrid_motif"/>
</dbReference>
<dbReference type="AlphaFoldDB" id="A0A1J5MZX9"/>
<dbReference type="PANTHER" id="PTHR21666:SF270">
    <property type="entry name" value="MUREIN HYDROLASE ACTIVATOR ENVC"/>
    <property type="match status" value="1"/>
</dbReference>
<comment type="caution">
    <text evidence="4">The sequence shown here is derived from an EMBL/GenBank/DDBJ whole genome shotgun (WGS) entry which is preliminary data.</text>
</comment>
<name>A0A1J5MZX9_9BACT</name>
<proteinExistence type="predicted"/>
<dbReference type="PANTHER" id="PTHR21666">
    <property type="entry name" value="PEPTIDASE-RELATED"/>
    <property type="match status" value="1"/>
</dbReference>
<keyword evidence="1" id="KW-0175">Coiled coil</keyword>
<dbReference type="Pfam" id="PF01551">
    <property type="entry name" value="Peptidase_M23"/>
    <property type="match status" value="1"/>
</dbReference>
<dbReference type="Gene3D" id="2.70.70.10">
    <property type="entry name" value="Glucose Permease (Domain IIA)"/>
    <property type="match status" value="1"/>
</dbReference>
<keyword evidence="5" id="KW-1185">Reference proteome</keyword>
<feature type="chain" id="PRO_5012068852" evidence="2">
    <location>
        <begin position="24"/>
        <end position="370"/>
    </location>
</feature>
<organism evidence="4 5">
    <name type="scientific">Pseudodesulfovibrio hydrargyri</name>
    <dbReference type="NCBI Taxonomy" id="2125990"/>
    <lineage>
        <taxon>Bacteria</taxon>
        <taxon>Pseudomonadati</taxon>
        <taxon>Thermodesulfobacteriota</taxon>
        <taxon>Desulfovibrionia</taxon>
        <taxon>Desulfovibrionales</taxon>
        <taxon>Desulfovibrionaceae</taxon>
    </lineage>
</organism>
<reference evidence="4 5" key="1">
    <citation type="submission" date="2015-09" db="EMBL/GenBank/DDBJ databases">
        <title>Genome of Desulfovibrio dechloracetivorans BerOc1, a mercury methylating strain isolated from highly hydrocarbons and metals contaminated coastal sediments.</title>
        <authorList>
            <person name="Goni Urriza M."/>
            <person name="Gassie C."/>
            <person name="Bouchez O."/>
            <person name="Klopp C."/>
            <person name="Ranchou-Peyruse A."/>
            <person name="Remy G."/>
        </authorList>
    </citation>
    <scope>NUCLEOTIDE SEQUENCE [LARGE SCALE GENOMIC DNA]</scope>
    <source>
        <strain evidence="4 5">BerOc1</strain>
    </source>
</reference>
<protein>
    <submittedName>
        <fullName evidence="4">Murein hydrolase activator EnvC</fullName>
    </submittedName>
</protein>
<dbReference type="EMBL" id="LKAQ01000001">
    <property type="protein sequence ID" value="OIQ51562.1"/>
    <property type="molecule type" value="Genomic_DNA"/>
</dbReference>
<evidence type="ECO:0000313" key="5">
    <source>
        <dbReference type="Proteomes" id="UP000181901"/>
    </source>
</evidence>